<evidence type="ECO:0000256" key="1">
    <source>
        <dbReference type="SAM" id="Phobius"/>
    </source>
</evidence>
<dbReference type="CDD" id="cd06971">
    <property type="entry name" value="PgpA"/>
    <property type="match status" value="1"/>
</dbReference>
<dbReference type="InterPro" id="IPR036681">
    <property type="entry name" value="PgpA-like_sf"/>
</dbReference>
<evidence type="ECO:0000259" key="2">
    <source>
        <dbReference type="Pfam" id="PF04608"/>
    </source>
</evidence>
<feature type="domain" description="YutG/PgpA" evidence="2">
    <location>
        <begin position="11"/>
        <end position="154"/>
    </location>
</feature>
<feature type="transmembrane region" description="Helical" evidence="1">
    <location>
        <begin position="80"/>
        <end position="100"/>
    </location>
</feature>
<dbReference type="Pfam" id="PF04608">
    <property type="entry name" value="PgpA"/>
    <property type="match status" value="1"/>
</dbReference>
<dbReference type="InterPro" id="IPR026037">
    <property type="entry name" value="PgpA"/>
</dbReference>
<sequence>MNKDILKEIYLSFFFLGKAPIAPGTFGTVGGVLMAFLTIAVFGSNAGFFLLILIPVMYYLGLILAPWAETKYGKDPGTYVLDEVIGYLIIITFLSLLQYPMEEHNWILSFTLFRIFDVVKLWPARNLEKLDGGHGILMDDIAAGFQSLLVIIFLDSYNFI</sequence>
<dbReference type="EMBL" id="MIYY01000002">
    <property type="protein sequence ID" value="OIR23603.1"/>
    <property type="molecule type" value="Genomic_DNA"/>
</dbReference>
<dbReference type="GO" id="GO:0008962">
    <property type="term" value="F:phosphatidylglycerophosphatase activity"/>
    <property type="evidence" value="ECO:0007669"/>
    <property type="project" value="InterPro"/>
</dbReference>
<dbReference type="AlphaFoldDB" id="A0A1J5TTV5"/>
<proteinExistence type="predicted"/>
<dbReference type="PANTHER" id="PTHR36305:SF1">
    <property type="entry name" value="PHOSPHATIDYLGLYCEROPHOSPHATASE A"/>
    <property type="match status" value="1"/>
</dbReference>
<comment type="caution">
    <text evidence="3">The sequence shown here is derived from an EMBL/GenBank/DDBJ whole genome shotgun (WGS) entry which is preliminary data.</text>
</comment>
<feature type="transmembrane region" description="Helical" evidence="1">
    <location>
        <begin position="21"/>
        <end position="42"/>
    </location>
</feature>
<gene>
    <name evidence="3" type="ORF">BEU00_01975</name>
</gene>
<dbReference type="Proteomes" id="UP000183138">
    <property type="component" value="Unassembled WGS sequence"/>
</dbReference>
<organism evidence="3 4">
    <name type="scientific">Marine Group III euryarchaeote CG-Epi3</name>
    <dbReference type="NCBI Taxonomy" id="1888997"/>
    <lineage>
        <taxon>Archaea</taxon>
        <taxon>Methanobacteriati</taxon>
        <taxon>Thermoplasmatota</taxon>
        <taxon>Thermoplasmata</taxon>
        <taxon>Candidatus Thermoprofundales</taxon>
    </lineage>
</organism>
<feature type="transmembrane region" description="Helical" evidence="1">
    <location>
        <begin position="48"/>
        <end position="68"/>
    </location>
</feature>
<keyword evidence="1" id="KW-0812">Transmembrane</keyword>
<evidence type="ECO:0000313" key="4">
    <source>
        <dbReference type="Proteomes" id="UP000183138"/>
    </source>
</evidence>
<dbReference type="GO" id="GO:0006629">
    <property type="term" value="P:lipid metabolic process"/>
    <property type="evidence" value="ECO:0007669"/>
    <property type="project" value="InterPro"/>
</dbReference>
<accession>A0A1J5TTV5</accession>
<protein>
    <recommendedName>
        <fullName evidence="2">YutG/PgpA domain-containing protein</fullName>
    </recommendedName>
</protein>
<dbReference type="InterPro" id="IPR007686">
    <property type="entry name" value="YutG/PgpA"/>
</dbReference>
<keyword evidence="1" id="KW-0472">Membrane</keyword>
<dbReference type="PIRSF" id="PIRSF006162">
    <property type="entry name" value="PgpA"/>
    <property type="match status" value="1"/>
</dbReference>
<name>A0A1J5TTV5_9ARCH</name>
<reference evidence="3 4" key="1">
    <citation type="submission" date="2016-08" db="EMBL/GenBank/DDBJ databases">
        <title>New Insights into Marine Group III Euryarchaeota, from dark to light.</title>
        <authorList>
            <person name="Haro-Moreno J.M."/>
            <person name="Rodriguez-Valera F."/>
            <person name="Lopez-Garcia P."/>
            <person name="Moreira D."/>
            <person name="Martin-Cuadrado A.B."/>
        </authorList>
    </citation>
    <scope>NUCLEOTIDE SEQUENCE [LARGE SCALE GENOMIC DNA]</scope>
    <source>
        <strain evidence="3">CG-Epi3</strain>
    </source>
</reference>
<dbReference type="SUPFAM" id="SSF101307">
    <property type="entry name" value="YutG-like"/>
    <property type="match status" value="1"/>
</dbReference>
<dbReference type="PANTHER" id="PTHR36305">
    <property type="entry name" value="PHOSPHATIDYLGLYCEROPHOSPHATASE A"/>
    <property type="match status" value="1"/>
</dbReference>
<evidence type="ECO:0000313" key="3">
    <source>
        <dbReference type="EMBL" id="OIR23603.1"/>
    </source>
</evidence>
<keyword evidence="1" id="KW-1133">Transmembrane helix</keyword>